<comment type="caution">
    <text evidence="14">The sequence shown here is derived from an EMBL/GenBank/DDBJ whole genome shotgun (WGS) entry which is preliminary data.</text>
</comment>
<feature type="signal peptide" evidence="12">
    <location>
        <begin position="1"/>
        <end position="25"/>
    </location>
</feature>
<keyword evidence="15" id="KW-1185">Reference proteome</keyword>
<dbReference type="FunFam" id="2.160.20.10:FF:000013">
    <property type="entry name" value="Pectinesterase"/>
    <property type="match status" value="2"/>
</dbReference>
<evidence type="ECO:0000256" key="9">
    <source>
        <dbReference type="ARBA" id="ARBA00047928"/>
    </source>
</evidence>
<evidence type="ECO:0000256" key="12">
    <source>
        <dbReference type="RuleBase" id="RU000589"/>
    </source>
</evidence>
<reference evidence="14 15" key="1">
    <citation type="submission" date="2024-01" db="EMBL/GenBank/DDBJ databases">
        <title>The genomes of 5 underutilized Papilionoideae crops provide insights into root nodulation and disease resistanc.</title>
        <authorList>
            <person name="Jiang F."/>
        </authorList>
    </citation>
    <scope>NUCLEOTIDE SEQUENCE [LARGE SCALE GENOMIC DNA]</scope>
    <source>
        <strain evidence="14">JINMINGXINNONG_FW02</strain>
        <tissue evidence="14">Leaves</tissue>
    </source>
</reference>
<evidence type="ECO:0000313" key="15">
    <source>
        <dbReference type="Proteomes" id="UP001374584"/>
    </source>
</evidence>
<dbReference type="PANTHER" id="PTHR31321">
    <property type="entry name" value="ACYL-COA THIOESTER HYDROLASE YBHC-RELATED"/>
    <property type="match status" value="1"/>
</dbReference>
<dbReference type="SUPFAM" id="SSF51126">
    <property type="entry name" value="Pectin lyase-like"/>
    <property type="match status" value="2"/>
</dbReference>
<evidence type="ECO:0000256" key="2">
    <source>
        <dbReference type="ARBA" id="ARBA00005184"/>
    </source>
</evidence>
<proteinExistence type="inferred from homology"/>
<dbReference type="PROSITE" id="PS00503">
    <property type="entry name" value="PECTINESTERASE_2"/>
    <property type="match status" value="1"/>
</dbReference>
<sequence>MELFSGTMSFLLILFVSCFFCLGKATDCGGKSVTQTIVVDQQGKAAFRTVQDAIDSVKSNNDQWVRIHIKPGLYIERVTIPLEKPCIILEGEGSSTTTISYSDHLSINNNATFTSSSSNVVASGITFKNSYNVANKIYEWKDAGSERIEPANAARIYGDKSFFYNCSFVGYQDTLFDAYGRHYYKDCHIQGDIDFIFGSAQSYYENCWMDVVGRDSSLPGFVTAQGRKNSDDPGGFVFEGGSIRGNGEVNLGRAWRAYSRVIFHQTYFDSIITPQGWVAWNASGNESTTTYAEIDCKGPGADSSKRVPWTKRLTTDCGGNNVTETIIVGKEGEAAFRTVQEAIDSVKSNNDQWVKIHIQAGLYIERVTIPTEKPCIILEGEGNSTTTISYSDHRSKNNNSTFTSLSSSVVASGITFKNSYNVDIKTDESYDMGSQIEPANAARLHGDKYFFYNCSFVGYQDTLYDQYGRHYFKDCYIQGEVDFIYGSGQSYYENCWINVVGRSPNLAGFVTAQGRSSPDDPDGFVFEGGFLIGNGKVNLGRAWSPYSRVIFHNTYFSSIVTPQGWSAWHYVGNENGLTYAEVDCEGPGADTSKRVSWLKKLNNSEIENFSLKSFINSDGWIDNLPKISS</sequence>
<evidence type="ECO:0000256" key="11">
    <source>
        <dbReference type="PROSITE-ProRule" id="PRU10040"/>
    </source>
</evidence>
<evidence type="ECO:0000256" key="8">
    <source>
        <dbReference type="ARBA" id="ARBA00023180"/>
    </source>
</evidence>
<evidence type="ECO:0000256" key="3">
    <source>
        <dbReference type="ARBA" id="ARBA00008891"/>
    </source>
</evidence>
<accession>A0AAN9NJU4</accession>
<gene>
    <name evidence="14" type="ORF">VNO80_05350</name>
</gene>
<dbReference type="GO" id="GO:0030599">
    <property type="term" value="F:pectinesterase activity"/>
    <property type="evidence" value="ECO:0007669"/>
    <property type="project" value="UniProtKB-UniRule"/>
</dbReference>
<evidence type="ECO:0000256" key="4">
    <source>
        <dbReference type="ARBA" id="ARBA00013229"/>
    </source>
</evidence>
<comment type="catalytic activity">
    <reaction evidence="9 12">
        <text>[(1-&gt;4)-alpha-D-galacturonosyl methyl ester](n) + n H2O = [(1-&gt;4)-alpha-D-galacturonosyl](n) + n methanol + n H(+)</text>
        <dbReference type="Rhea" id="RHEA:22380"/>
        <dbReference type="Rhea" id="RHEA-COMP:14570"/>
        <dbReference type="Rhea" id="RHEA-COMP:14573"/>
        <dbReference type="ChEBI" id="CHEBI:15377"/>
        <dbReference type="ChEBI" id="CHEBI:15378"/>
        <dbReference type="ChEBI" id="CHEBI:17790"/>
        <dbReference type="ChEBI" id="CHEBI:140522"/>
        <dbReference type="ChEBI" id="CHEBI:140523"/>
        <dbReference type="EC" id="3.1.1.11"/>
    </reaction>
</comment>
<protein>
    <recommendedName>
        <fullName evidence="4 12">Pectinesterase</fullName>
        <ecNumber evidence="4 12">3.1.1.11</ecNumber>
    </recommendedName>
</protein>
<organism evidence="14 15">
    <name type="scientific">Phaseolus coccineus</name>
    <name type="common">Scarlet runner bean</name>
    <name type="synonym">Phaseolus multiflorus</name>
    <dbReference type="NCBI Taxonomy" id="3886"/>
    <lineage>
        <taxon>Eukaryota</taxon>
        <taxon>Viridiplantae</taxon>
        <taxon>Streptophyta</taxon>
        <taxon>Embryophyta</taxon>
        <taxon>Tracheophyta</taxon>
        <taxon>Spermatophyta</taxon>
        <taxon>Magnoliopsida</taxon>
        <taxon>eudicotyledons</taxon>
        <taxon>Gunneridae</taxon>
        <taxon>Pentapetalae</taxon>
        <taxon>rosids</taxon>
        <taxon>fabids</taxon>
        <taxon>Fabales</taxon>
        <taxon>Fabaceae</taxon>
        <taxon>Papilionoideae</taxon>
        <taxon>50 kb inversion clade</taxon>
        <taxon>NPAAA clade</taxon>
        <taxon>indigoferoid/millettioid clade</taxon>
        <taxon>Phaseoleae</taxon>
        <taxon>Phaseolus</taxon>
    </lineage>
</organism>
<keyword evidence="5" id="KW-0964">Secreted</keyword>
<dbReference type="GO" id="GO:0045490">
    <property type="term" value="P:pectin catabolic process"/>
    <property type="evidence" value="ECO:0007669"/>
    <property type="project" value="UniProtKB-UniRule"/>
</dbReference>
<name>A0AAN9NJU4_PHACN</name>
<keyword evidence="6 12" id="KW-0378">Hydrolase</keyword>
<dbReference type="Proteomes" id="UP001374584">
    <property type="component" value="Unassembled WGS sequence"/>
</dbReference>
<evidence type="ECO:0000256" key="10">
    <source>
        <dbReference type="ARBA" id="ARBA00057335"/>
    </source>
</evidence>
<dbReference type="InterPro" id="IPR033131">
    <property type="entry name" value="Pectinesterase_Asp_AS"/>
</dbReference>
<feature type="active site" evidence="11">
    <location>
        <position position="194"/>
    </location>
</feature>
<dbReference type="EC" id="3.1.1.11" evidence="4 12"/>
<evidence type="ECO:0000256" key="7">
    <source>
        <dbReference type="ARBA" id="ARBA00023085"/>
    </source>
</evidence>
<evidence type="ECO:0000259" key="13">
    <source>
        <dbReference type="Pfam" id="PF01095"/>
    </source>
</evidence>
<feature type="domain" description="Pectinesterase catalytic" evidence="13">
    <location>
        <begin position="37"/>
        <end position="311"/>
    </location>
</feature>
<dbReference type="Pfam" id="PF01095">
    <property type="entry name" value="Pectinesterase"/>
    <property type="match status" value="2"/>
</dbReference>
<dbReference type="EMBL" id="JAYMYR010000003">
    <property type="protein sequence ID" value="KAK7371983.1"/>
    <property type="molecule type" value="Genomic_DNA"/>
</dbReference>
<feature type="chain" id="PRO_5042664815" description="Pectinesterase" evidence="12">
    <location>
        <begin position="26"/>
        <end position="629"/>
    </location>
</feature>
<comment type="similarity">
    <text evidence="3">Belongs to the pectinesterase family.</text>
</comment>
<comment type="pathway">
    <text evidence="2 12">Glycan metabolism; pectin degradation; 2-dehydro-3-deoxy-D-gluconate from pectin: step 1/5.</text>
</comment>
<keyword evidence="8" id="KW-0325">Glycoprotein</keyword>
<comment type="subcellular location">
    <subcellularLocation>
        <location evidence="1">Secreted</location>
        <location evidence="1">Cell wall</location>
    </subcellularLocation>
</comment>
<evidence type="ECO:0000256" key="5">
    <source>
        <dbReference type="ARBA" id="ARBA00022512"/>
    </source>
</evidence>
<evidence type="ECO:0000256" key="1">
    <source>
        <dbReference type="ARBA" id="ARBA00004191"/>
    </source>
</evidence>
<comment type="function">
    <text evidence="10">Acts in the modification of cell walls via demethylesterification of cell wall pectin.</text>
</comment>
<dbReference type="AlphaFoldDB" id="A0AAN9NJU4"/>
<evidence type="ECO:0000256" key="6">
    <source>
        <dbReference type="ARBA" id="ARBA00022801"/>
    </source>
</evidence>
<keyword evidence="7 12" id="KW-0063">Aspartyl esterase</keyword>
<feature type="domain" description="Pectinesterase catalytic" evidence="13">
    <location>
        <begin position="326"/>
        <end position="617"/>
    </location>
</feature>
<dbReference type="GO" id="GO:0042545">
    <property type="term" value="P:cell wall modification"/>
    <property type="evidence" value="ECO:0007669"/>
    <property type="project" value="UniProtKB-UniRule"/>
</dbReference>
<dbReference type="InterPro" id="IPR011050">
    <property type="entry name" value="Pectin_lyase_fold/virulence"/>
</dbReference>
<keyword evidence="12" id="KW-0732">Signal</keyword>
<dbReference type="Gene3D" id="2.160.20.10">
    <property type="entry name" value="Single-stranded right-handed beta-helix, Pectin lyase-like"/>
    <property type="match status" value="2"/>
</dbReference>
<dbReference type="InterPro" id="IPR000070">
    <property type="entry name" value="Pectinesterase_cat"/>
</dbReference>
<dbReference type="PANTHER" id="PTHR31321:SF120">
    <property type="entry name" value="PECTINESTERASE 52-RELATED"/>
    <property type="match status" value="1"/>
</dbReference>
<dbReference type="InterPro" id="IPR012334">
    <property type="entry name" value="Pectin_lyas_fold"/>
</dbReference>
<keyword evidence="5" id="KW-0134">Cell wall</keyword>
<evidence type="ECO:0000313" key="14">
    <source>
        <dbReference type="EMBL" id="KAK7371983.1"/>
    </source>
</evidence>